<dbReference type="InterPro" id="IPR041669">
    <property type="entry name" value="TetR_C_15"/>
</dbReference>
<keyword evidence="7" id="KW-1185">Reference proteome</keyword>
<sequence>MSSRGTPRQERSRAKREQILATTAALLIELPYHEISTKLIAERSGVAVGSLYRYFADKTEIANALLLRWLDRMTAVLDGALADPPARASRLVDRVVDAYADFYRSEPGFHQVWFVGGTATHLPRDVSDAHDELIASHFRAVLTQRYGIAVSVRQSRVAVTVGDKLLNEAFRDDPAGDPAILAELKLVLRRYLRTD</sequence>
<organism evidence="6 7">
    <name type="scientific">Actinocatenispora rupis</name>
    <dbReference type="NCBI Taxonomy" id="519421"/>
    <lineage>
        <taxon>Bacteria</taxon>
        <taxon>Bacillati</taxon>
        <taxon>Actinomycetota</taxon>
        <taxon>Actinomycetes</taxon>
        <taxon>Micromonosporales</taxon>
        <taxon>Micromonosporaceae</taxon>
        <taxon>Actinocatenispora</taxon>
    </lineage>
</organism>
<keyword evidence="2 4" id="KW-0238">DNA-binding</keyword>
<evidence type="ECO:0000313" key="7">
    <source>
        <dbReference type="Proteomes" id="UP000612808"/>
    </source>
</evidence>
<evidence type="ECO:0000313" key="6">
    <source>
        <dbReference type="EMBL" id="GID14491.1"/>
    </source>
</evidence>
<feature type="domain" description="HTH tetR-type" evidence="5">
    <location>
        <begin position="13"/>
        <end position="73"/>
    </location>
</feature>
<name>A0A8J3JA43_9ACTN</name>
<keyword evidence="3" id="KW-0804">Transcription</keyword>
<dbReference type="SUPFAM" id="SSF46689">
    <property type="entry name" value="Homeodomain-like"/>
    <property type="match status" value="1"/>
</dbReference>
<evidence type="ECO:0000256" key="4">
    <source>
        <dbReference type="PROSITE-ProRule" id="PRU00335"/>
    </source>
</evidence>
<dbReference type="Pfam" id="PF00440">
    <property type="entry name" value="TetR_N"/>
    <property type="match status" value="1"/>
</dbReference>
<dbReference type="InterPro" id="IPR050109">
    <property type="entry name" value="HTH-type_TetR-like_transc_reg"/>
</dbReference>
<dbReference type="PROSITE" id="PS50977">
    <property type="entry name" value="HTH_TETR_2"/>
    <property type="match status" value="1"/>
</dbReference>
<gene>
    <name evidence="6" type="ORF">Aru02nite_53800</name>
</gene>
<dbReference type="RefSeq" id="WP_203662303.1">
    <property type="nucleotide sequence ID" value="NZ_BAAAZM010000018.1"/>
</dbReference>
<protein>
    <submittedName>
        <fullName evidence="6">TetR family transcriptional regulator</fullName>
    </submittedName>
</protein>
<dbReference type="InterPro" id="IPR001647">
    <property type="entry name" value="HTH_TetR"/>
</dbReference>
<dbReference type="PRINTS" id="PR00455">
    <property type="entry name" value="HTHTETR"/>
</dbReference>
<dbReference type="GO" id="GO:0000976">
    <property type="term" value="F:transcription cis-regulatory region binding"/>
    <property type="evidence" value="ECO:0007669"/>
    <property type="project" value="TreeGrafter"/>
</dbReference>
<dbReference type="InterPro" id="IPR009057">
    <property type="entry name" value="Homeodomain-like_sf"/>
</dbReference>
<feature type="DNA-binding region" description="H-T-H motif" evidence="4">
    <location>
        <begin position="36"/>
        <end position="55"/>
    </location>
</feature>
<accession>A0A8J3JA43</accession>
<dbReference type="Proteomes" id="UP000612808">
    <property type="component" value="Unassembled WGS sequence"/>
</dbReference>
<dbReference type="AlphaFoldDB" id="A0A8J3JA43"/>
<evidence type="ECO:0000256" key="3">
    <source>
        <dbReference type="ARBA" id="ARBA00023163"/>
    </source>
</evidence>
<evidence type="ECO:0000259" key="5">
    <source>
        <dbReference type="PROSITE" id="PS50977"/>
    </source>
</evidence>
<reference evidence="6" key="1">
    <citation type="submission" date="2021-01" db="EMBL/GenBank/DDBJ databases">
        <title>Whole genome shotgun sequence of Actinocatenispora rupis NBRC 107355.</title>
        <authorList>
            <person name="Komaki H."/>
            <person name="Tamura T."/>
        </authorList>
    </citation>
    <scope>NUCLEOTIDE SEQUENCE</scope>
    <source>
        <strain evidence="6">NBRC 107355</strain>
    </source>
</reference>
<comment type="caution">
    <text evidence="6">The sequence shown here is derived from an EMBL/GenBank/DDBJ whole genome shotgun (WGS) entry which is preliminary data.</text>
</comment>
<dbReference type="EMBL" id="BOMB01000031">
    <property type="protein sequence ID" value="GID14491.1"/>
    <property type="molecule type" value="Genomic_DNA"/>
</dbReference>
<keyword evidence="1" id="KW-0805">Transcription regulation</keyword>
<evidence type="ECO:0000256" key="1">
    <source>
        <dbReference type="ARBA" id="ARBA00023015"/>
    </source>
</evidence>
<dbReference type="PANTHER" id="PTHR30055">
    <property type="entry name" value="HTH-TYPE TRANSCRIPTIONAL REGULATOR RUTR"/>
    <property type="match status" value="1"/>
</dbReference>
<dbReference type="PANTHER" id="PTHR30055:SF234">
    <property type="entry name" value="HTH-TYPE TRANSCRIPTIONAL REGULATOR BETI"/>
    <property type="match status" value="1"/>
</dbReference>
<dbReference type="Gene3D" id="1.10.357.10">
    <property type="entry name" value="Tetracycline Repressor, domain 2"/>
    <property type="match status" value="1"/>
</dbReference>
<evidence type="ECO:0000256" key="2">
    <source>
        <dbReference type="ARBA" id="ARBA00023125"/>
    </source>
</evidence>
<proteinExistence type="predicted"/>
<dbReference type="Pfam" id="PF17918">
    <property type="entry name" value="TetR_C_15"/>
    <property type="match status" value="1"/>
</dbReference>
<dbReference type="GO" id="GO:0003700">
    <property type="term" value="F:DNA-binding transcription factor activity"/>
    <property type="evidence" value="ECO:0007669"/>
    <property type="project" value="TreeGrafter"/>
</dbReference>